<sequence length="289" mass="30819">MSTVAPFVRVLDAPPVLARLYPRAVTSRPDPSADPTRTALEQRGVRVDADRLAAYDRVCGFPLRDDLPPTFPHILGFGAQMALMVTEPFPFRLVGLVHVRQRIEQSRPLRLGEELTVRASAAPVRSHRSGAVVDLVAEVGTGDGEPVWRGVSTYLARGASAPAGAVADDAVDLPMPDAGQPALWRVPADTGRRYAGVSGDVNPIHLSTASARLLGFKRAIAHGMWTAARSLATLDARLPQALTVDVQFAKPLLLGSTVQHVAARDGDGWRTAVRGRGGIPHVVTRVLPG</sequence>
<comment type="similarity">
    <text evidence="1">Belongs to the enoyl-CoA hydratase/isomerase family.</text>
</comment>
<proteinExistence type="inferred from homology"/>
<dbReference type="GO" id="GO:0006633">
    <property type="term" value="P:fatty acid biosynthetic process"/>
    <property type="evidence" value="ECO:0007669"/>
    <property type="project" value="InterPro"/>
</dbReference>
<protein>
    <submittedName>
        <fullName evidence="4">MaoC dehydratase-like protein</fullName>
    </submittedName>
</protein>
<dbReference type="SUPFAM" id="SSF54637">
    <property type="entry name" value="Thioesterase/thiol ester dehydrase-isomerase"/>
    <property type="match status" value="2"/>
</dbReference>
<dbReference type="InterPro" id="IPR039569">
    <property type="entry name" value="FAS1-like_DH_region"/>
</dbReference>
<dbReference type="EMBL" id="PTJD01000017">
    <property type="protein sequence ID" value="PPK92117.1"/>
    <property type="molecule type" value="Genomic_DNA"/>
</dbReference>
<feature type="domain" description="FAS1-like dehydratase" evidence="3">
    <location>
        <begin position="67"/>
        <end position="147"/>
    </location>
</feature>
<dbReference type="InterPro" id="IPR029069">
    <property type="entry name" value="HotDog_dom_sf"/>
</dbReference>
<dbReference type="Pfam" id="PF13452">
    <property type="entry name" value="FAS1_DH_region"/>
    <property type="match status" value="1"/>
</dbReference>
<dbReference type="InterPro" id="IPR002539">
    <property type="entry name" value="MaoC-like_dom"/>
</dbReference>
<feature type="domain" description="MaoC-like" evidence="2">
    <location>
        <begin position="190"/>
        <end position="266"/>
    </location>
</feature>
<dbReference type="PANTHER" id="PTHR43841:SF1">
    <property type="entry name" value="3-HYDROXYACYL-THIOESTER DEHYDRATASE X"/>
    <property type="match status" value="1"/>
</dbReference>
<dbReference type="PRINTS" id="PR01483">
    <property type="entry name" value="FASYNTHASE"/>
</dbReference>
<dbReference type="Proteomes" id="UP000239485">
    <property type="component" value="Unassembled WGS sequence"/>
</dbReference>
<dbReference type="PANTHER" id="PTHR43841">
    <property type="entry name" value="3-HYDROXYACYL-THIOESTER DEHYDRATASE HTDX-RELATED"/>
    <property type="match status" value="1"/>
</dbReference>
<dbReference type="AlphaFoldDB" id="A0A2S6ID45"/>
<keyword evidence="5" id="KW-1185">Reference proteome</keyword>
<gene>
    <name evidence="4" type="ORF">CLV92_11782</name>
</gene>
<comment type="caution">
    <text evidence="4">The sequence shown here is derived from an EMBL/GenBank/DDBJ whole genome shotgun (WGS) entry which is preliminary data.</text>
</comment>
<evidence type="ECO:0000259" key="3">
    <source>
        <dbReference type="Pfam" id="PF13452"/>
    </source>
</evidence>
<dbReference type="InterPro" id="IPR003965">
    <property type="entry name" value="Fatty_acid_synthase"/>
</dbReference>
<dbReference type="Pfam" id="PF01575">
    <property type="entry name" value="MaoC_dehydratas"/>
    <property type="match status" value="1"/>
</dbReference>
<evidence type="ECO:0000313" key="4">
    <source>
        <dbReference type="EMBL" id="PPK92117.1"/>
    </source>
</evidence>
<name>A0A2S6ID45_9ACTN</name>
<evidence type="ECO:0000259" key="2">
    <source>
        <dbReference type="Pfam" id="PF01575"/>
    </source>
</evidence>
<evidence type="ECO:0000256" key="1">
    <source>
        <dbReference type="ARBA" id="ARBA00005254"/>
    </source>
</evidence>
<dbReference type="Gene3D" id="3.10.129.10">
    <property type="entry name" value="Hotdog Thioesterase"/>
    <property type="match status" value="1"/>
</dbReference>
<dbReference type="GO" id="GO:0004312">
    <property type="term" value="F:fatty acid synthase activity"/>
    <property type="evidence" value="ECO:0007669"/>
    <property type="project" value="InterPro"/>
</dbReference>
<dbReference type="GO" id="GO:0005835">
    <property type="term" value="C:fatty acid synthase complex"/>
    <property type="evidence" value="ECO:0007669"/>
    <property type="project" value="InterPro"/>
</dbReference>
<evidence type="ECO:0000313" key="5">
    <source>
        <dbReference type="Proteomes" id="UP000239485"/>
    </source>
</evidence>
<organism evidence="4 5">
    <name type="scientific">Kineococcus xinjiangensis</name>
    <dbReference type="NCBI Taxonomy" id="512762"/>
    <lineage>
        <taxon>Bacteria</taxon>
        <taxon>Bacillati</taxon>
        <taxon>Actinomycetota</taxon>
        <taxon>Actinomycetes</taxon>
        <taxon>Kineosporiales</taxon>
        <taxon>Kineosporiaceae</taxon>
        <taxon>Kineococcus</taxon>
    </lineage>
</organism>
<accession>A0A2S6ID45</accession>
<dbReference type="RefSeq" id="WP_211291276.1">
    <property type="nucleotide sequence ID" value="NZ_PTJD01000017.1"/>
</dbReference>
<reference evidence="4 5" key="1">
    <citation type="submission" date="2018-02" db="EMBL/GenBank/DDBJ databases">
        <title>Genomic Encyclopedia of Archaeal and Bacterial Type Strains, Phase II (KMG-II): from individual species to whole genera.</title>
        <authorList>
            <person name="Goeker M."/>
        </authorList>
    </citation>
    <scope>NUCLEOTIDE SEQUENCE [LARGE SCALE GENOMIC DNA]</scope>
    <source>
        <strain evidence="4 5">DSM 22857</strain>
    </source>
</reference>